<sequence>MTHKCYRRDPSARDITDLVSDEQMQAAFKGTNFGHTDFRGLLAQGCVKALAGWHQGHTLTTILQELRLISWNKQVGKIKVTAKGRHYIWLAFKGRPGV</sequence>
<evidence type="ECO:0000313" key="1">
    <source>
        <dbReference type="EMBL" id="SDU87775.1"/>
    </source>
</evidence>
<dbReference type="Proteomes" id="UP000198600">
    <property type="component" value="Chromosome I"/>
</dbReference>
<keyword evidence="2" id="KW-1185">Reference proteome</keyword>
<reference evidence="2" key="1">
    <citation type="submission" date="2016-10" db="EMBL/GenBank/DDBJ databases">
        <authorList>
            <person name="Varghese N."/>
            <person name="Submissions S."/>
        </authorList>
    </citation>
    <scope>NUCLEOTIDE SEQUENCE [LARGE SCALE GENOMIC DNA]</scope>
    <source>
        <strain evidence="2">LMG 2223</strain>
    </source>
</reference>
<gene>
    <name evidence="1" type="ORF">SAMN05216202_0964</name>
</gene>
<organism evidence="1 2">
    <name type="scientific">Pseudomonas mucidolens</name>
    <dbReference type="NCBI Taxonomy" id="46679"/>
    <lineage>
        <taxon>Bacteria</taxon>
        <taxon>Pseudomonadati</taxon>
        <taxon>Pseudomonadota</taxon>
        <taxon>Gammaproteobacteria</taxon>
        <taxon>Pseudomonadales</taxon>
        <taxon>Pseudomonadaceae</taxon>
        <taxon>Pseudomonas</taxon>
    </lineage>
</organism>
<dbReference type="RefSeq" id="WP_084380640.1">
    <property type="nucleotide sequence ID" value="NZ_LS483433.1"/>
</dbReference>
<evidence type="ECO:0000313" key="2">
    <source>
        <dbReference type="Proteomes" id="UP000198600"/>
    </source>
</evidence>
<accession>A0A1H2M435</accession>
<protein>
    <submittedName>
        <fullName evidence="1">Uncharacterized protein</fullName>
    </submittedName>
</protein>
<dbReference type="OrthoDB" id="7031866at2"/>
<name>A0A1H2M435_9PSED</name>
<dbReference type="STRING" id="46679.SAMN05216202_0964"/>
<dbReference type="EMBL" id="LT629802">
    <property type="protein sequence ID" value="SDU87775.1"/>
    <property type="molecule type" value="Genomic_DNA"/>
</dbReference>
<proteinExistence type="predicted"/>
<dbReference type="AlphaFoldDB" id="A0A1H2M435"/>